<name>A0ABQ6WJ40_9EURO</name>
<protein>
    <submittedName>
        <fullName evidence="2">Uncharacterized protein</fullName>
    </submittedName>
</protein>
<gene>
    <name evidence="2" type="ORF">BDV36DRAFT_257968</name>
</gene>
<evidence type="ECO:0000313" key="3">
    <source>
        <dbReference type="Proteomes" id="UP000325395"/>
    </source>
</evidence>
<proteinExistence type="predicted"/>
<keyword evidence="1" id="KW-1133">Transmembrane helix</keyword>
<keyword evidence="3" id="KW-1185">Reference proteome</keyword>
<accession>A0ABQ6WJ40</accession>
<evidence type="ECO:0000256" key="1">
    <source>
        <dbReference type="SAM" id="Phobius"/>
    </source>
</evidence>
<feature type="non-terminal residue" evidence="2">
    <location>
        <position position="1"/>
    </location>
</feature>
<keyword evidence="1" id="KW-0812">Transmembrane</keyword>
<dbReference type="EMBL" id="ML735742">
    <property type="protein sequence ID" value="KAE8417145.1"/>
    <property type="molecule type" value="Genomic_DNA"/>
</dbReference>
<sequence>MLPDDDEPIVPLDPRMKPNLPSGTLNIWRDLPDRPWTRIWRYQAHAYILSASIFFLGKMTYNDFHRFATIPMIRFNY</sequence>
<dbReference type="Proteomes" id="UP000325395">
    <property type="component" value="Unassembled WGS sequence"/>
</dbReference>
<organism evidence="2 3">
    <name type="scientific">Aspergillus pseudocaelatus</name>
    <dbReference type="NCBI Taxonomy" id="1825620"/>
    <lineage>
        <taxon>Eukaryota</taxon>
        <taxon>Fungi</taxon>
        <taxon>Dikarya</taxon>
        <taxon>Ascomycota</taxon>
        <taxon>Pezizomycotina</taxon>
        <taxon>Eurotiomycetes</taxon>
        <taxon>Eurotiomycetidae</taxon>
        <taxon>Eurotiales</taxon>
        <taxon>Aspergillaceae</taxon>
        <taxon>Aspergillus</taxon>
        <taxon>Aspergillus subgen. Circumdati</taxon>
    </lineage>
</organism>
<feature type="transmembrane region" description="Helical" evidence="1">
    <location>
        <begin position="39"/>
        <end position="57"/>
    </location>
</feature>
<evidence type="ECO:0000313" key="2">
    <source>
        <dbReference type="EMBL" id="KAE8417145.1"/>
    </source>
</evidence>
<reference evidence="2 3" key="1">
    <citation type="submission" date="2019-04" db="EMBL/GenBank/DDBJ databases">
        <authorList>
            <consortium name="DOE Joint Genome Institute"/>
            <person name="Mondo S."/>
            <person name="Kjaerbolling I."/>
            <person name="Vesth T."/>
            <person name="Frisvad J.C."/>
            <person name="Nybo J.L."/>
            <person name="Theobald S."/>
            <person name="Kildgaard S."/>
            <person name="Isbrandt T."/>
            <person name="Kuo A."/>
            <person name="Sato A."/>
            <person name="Lyhne E.K."/>
            <person name="Kogle M.E."/>
            <person name="Wiebenga A."/>
            <person name="Kun R.S."/>
            <person name="Lubbers R.J."/>
            <person name="Makela M.R."/>
            <person name="Barry K."/>
            <person name="Chovatia M."/>
            <person name="Clum A."/>
            <person name="Daum C."/>
            <person name="Haridas S."/>
            <person name="He G."/>
            <person name="LaButti K."/>
            <person name="Lipzen A."/>
            <person name="Riley R."/>
            <person name="Salamov A."/>
            <person name="Simmons B.A."/>
            <person name="Magnuson J.K."/>
            <person name="Henrissat B."/>
            <person name="Mortensen U.H."/>
            <person name="Larsen T.O."/>
            <person name="Devries R.P."/>
            <person name="Grigoriev I.V."/>
            <person name="Machida M."/>
            <person name="Baker S.E."/>
            <person name="Andersen M.R."/>
            <person name="Cantor M.N."/>
            <person name="Hua S.X."/>
        </authorList>
    </citation>
    <scope>NUCLEOTIDE SEQUENCE [LARGE SCALE GENOMIC DNA]</scope>
    <source>
        <strain evidence="2 3">CBS 117616</strain>
    </source>
</reference>
<keyword evidence="1" id="KW-0472">Membrane</keyword>